<evidence type="ECO:0000313" key="4">
    <source>
        <dbReference type="EMBL" id="MBR0667671.1"/>
    </source>
</evidence>
<keyword evidence="1" id="KW-0597">Phosphoprotein</keyword>
<dbReference type="EMBL" id="JAAGBB010000039">
    <property type="protein sequence ID" value="MBR0667671.1"/>
    <property type="molecule type" value="Genomic_DNA"/>
</dbReference>
<dbReference type="Gene3D" id="3.40.50.2300">
    <property type="match status" value="1"/>
</dbReference>
<organism evidence="4 5">
    <name type="scientific">Plastoroseomonas hellenica</name>
    <dbReference type="NCBI Taxonomy" id="2687306"/>
    <lineage>
        <taxon>Bacteria</taxon>
        <taxon>Pseudomonadati</taxon>
        <taxon>Pseudomonadota</taxon>
        <taxon>Alphaproteobacteria</taxon>
        <taxon>Acetobacterales</taxon>
        <taxon>Acetobacteraceae</taxon>
        <taxon>Plastoroseomonas</taxon>
    </lineage>
</organism>
<feature type="domain" description="Response regulatory" evidence="3">
    <location>
        <begin position="6"/>
        <end position="116"/>
    </location>
</feature>
<dbReference type="RefSeq" id="WP_211855450.1">
    <property type="nucleotide sequence ID" value="NZ_JAAGBB010000039.1"/>
</dbReference>
<dbReference type="InterPro" id="IPR011006">
    <property type="entry name" value="CheY-like_superfamily"/>
</dbReference>
<evidence type="ECO:0000313" key="5">
    <source>
        <dbReference type="Proteomes" id="UP001196870"/>
    </source>
</evidence>
<feature type="region of interest" description="Disordered" evidence="2">
    <location>
        <begin position="124"/>
        <end position="150"/>
    </location>
</feature>
<dbReference type="Proteomes" id="UP001196870">
    <property type="component" value="Unassembled WGS sequence"/>
</dbReference>
<evidence type="ECO:0000256" key="1">
    <source>
        <dbReference type="PROSITE-ProRule" id="PRU00169"/>
    </source>
</evidence>
<evidence type="ECO:0000256" key="2">
    <source>
        <dbReference type="SAM" id="MobiDB-lite"/>
    </source>
</evidence>
<proteinExistence type="predicted"/>
<feature type="modified residue" description="4-aspartylphosphate" evidence="1">
    <location>
        <position position="56"/>
    </location>
</feature>
<protein>
    <submittedName>
        <fullName evidence="4">Response regulator</fullName>
    </submittedName>
</protein>
<dbReference type="SUPFAM" id="SSF52172">
    <property type="entry name" value="CheY-like"/>
    <property type="match status" value="1"/>
</dbReference>
<evidence type="ECO:0000259" key="3">
    <source>
        <dbReference type="PROSITE" id="PS50110"/>
    </source>
</evidence>
<name>A0ABS5F517_9PROT</name>
<gene>
    <name evidence="4" type="ORF">GXW71_25170</name>
</gene>
<dbReference type="PROSITE" id="PS50110">
    <property type="entry name" value="RESPONSE_REGULATORY"/>
    <property type="match status" value="1"/>
</dbReference>
<keyword evidence="5" id="KW-1185">Reference proteome</keyword>
<sequence>MAAQARILVIEDEWLIAADIEHRIQALGHRVIGPTRSLSAAFAVLRDQPFDAALLDVSLGDESSYPIADALAKRGMPFCFITSLALSQLPERFRHCMHLQKPFGGPALDERIKALVSEADQTGAISAGSAEPSAETTIIPADVAAEPPKE</sequence>
<dbReference type="SMART" id="SM00448">
    <property type="entry name" value="REC"/>
    <property type="match status" value="1"/>
</dbReference>
<comment type="caution">
    <text evidence="4">The sequence shown here is derived from an EMBL/GenBank/DDBJ whole genome shotgun (WGS) entry which is preliminary data.</text>
</comment>
<reference evidence="5" key="1">
    <citation type="journal article" date="2021" name="Syst. Appl. Microbiol.">
        <title>Roseomonas hellenica sp. nov., isolated from roots of wild-growing Alkanna tinctoria.</title>
        <authorList>
            <person name="Rat A."/>
            <person name="Naranjo H.D."/>
            <person name="Lebbe L."/>
            <person name="Cnockaert M."/>
            <person name="Krigas N."/>
            <person name="Grigoriadou K."/>
            <person name="Maloupa E."/>
            <person name="Willems A."/>
        </authorList>
    </citation>
    <scope>NUCLEOTIDE SEQUENCE [LARGE SCALE GENOMIC DNA]</scope>
    <source>
        <strain evidence="5">LMG 31523</strain>
    </source>
</reference>
<dbReference type="InterPro" id="IPR001789">
    <property type="entry name" value="Sig_transdc_resp-reg_receiver"/>
</dbReference>
<accession>A0ABS5F517</accession>